<accession>A0A7V6U0I5</accession>
<feature type="non-terminal residue" evidence="1">
    <location>
        <position position="1"/>
    </location>
</feature>
<protein>
    <submittedName>
        <fullName evidence="1">Uncharacterized protein</fullName>
    </submittedName>
</protein>
<dbReference type="AlphaFoldDB" id="A0A7V6U0I5"/>
<reference evidence="1 2" key="1">
    <citation type="journal article" date="2020" name="Biotechnol. Biofuels">
        <title>New insights from the biogas microbiome by comprehensive genome-resolved metagenomics of nearly 1600 species originating from multiple anaerobic digesters.</title>
        <authorList>
            <person name="Campanaro S."/>
            <person name="Treu L."/>
            <person name="Rodriguez-R L.M."/>
            <person name="Kovalovszki A."/>
            <person name="Ziels R.M."/>
            <person name="Maus I."/>
            <person name="Zhu X."/>
            <person name="Kougias P.G."/>
            <person name="Basile A."/>
            <person name="Luo G."/>
            <person name="Schluter A."/>
            <person name="Konstantinidis K.T."/>
            <person name="Angelidaki I."/>
        </authorList>
    </citation>
    <scope>NUCLEOTIDE SEQUENCE [LARGE SCALE GENOMIC DNA]</scope>
    <source>
        <strain evidence="1">AS04akNAM_66</strain>
    </source>
</reference>
<name>A0A7V6U0I5_9HYPH</name>
<dbReference type="EMBL" id="DUMN01000435">
    <property type="protein sequence ID" value="HHV69036.1"/>
    <property type="molecule type" value="Genomic_DNA"/>
</dbReference>
<proteinExistence type="predicted"/>
<gene>
    <name evidence="1" type="ORF">GXX48_15510</name>
</gene>
<evidence type="ECO:0000313" key="1">
    <source>
        <dbReference type="EMBL" id="HHV69036.1"/>
    </source>
</evidence>
<dbReference type="Proteomes" id="UP000551563">
    <property type="component" value="Unassembled WGS sequence"/>
</dbReference>
<evidence type="ECO:0000313" key="2">
    <source>
        <dbReference type="Proteomes" id="UP000551563"/>
    </source>
</evidence>
<comment type="caution">
    <text evidence="1">The sequence shown here is derived from an EMBL/GenBank/DDBJ whole genome shotgun (WGS) entry which is preliminary data.</text>
</comment>
<sequence length="115" mass="13627">VAMLVRTQFLETADRYRQLYQKRPADLIAQFVERVPMHRGRWVVNGKTATSYCWLVWLRHREHARSRAASHFGQGFIWIPPCRQKLTRPDDVLRFGGCVDIPKKHKAWRPERMAA</sequence>
<organism evidence="1 2">
    <name type="scientific">Brucella intermedia</name>
    <dbReference type="NCBI Taxonomy" id="94625"/>
    <lineage>
        <taxon>Bacteria</taxon>
        <taxon>Pseudomonadati</taxon>
        <taxon>Pseudomonadota</taxon>
        <taxon>Alphaproteobacteria</taxon>
        <taxon>Hyphomicrobiales</taxon>
        <taxon>Brucellaceae</taxon>
        <taxon>Brucella/Ochrobactrum group</taxon>
        <taxon>Brucella</taxon>
    </lineage>
</organism>